<gene>
    <name evidence="1" type="ORF">CCAM_LOCUS38895</name>
    <name evidence="2" type="ORF">CCAM_LOCUS38902</name>
</gene>
<dbReference type="EMBL" id="OOIL02006272">
    <property type="protein sequence ID" value="VFQ97119.1"/>
    <property type="molecule type" value="Genomic_DNA"/>
</dbReference>
<dbReference type="EMBL" id="OOIL02006272">
    <property type="protein sequence ID" value="VFQ97126.1"/>
    <property type="molecule type" value="Genomic_DNA"/>
</dbReference>
<dbReference type="Proteomes" id="UP000595140">
    <property type="component" value="Unassembled WGS sequence"/>
</dbReference>
<keyword evidence="3" id="KW-1185">Reference proteome</keyword>
<name>A0A484N9F6_9ASTE</name>
<sequence length="631" mass="70119">MAFSYTSSPSTPLISSPTCALSRNFFFTFPKRTFITRKASNLTSFCSARERSIPTTEQAILEVISELDGTEKLIPAVRVYENDLVRLTLDGSVDFQQAVTAAAADGGEAADEHIQSGLPAMVVQTFFPGESSDRSTISTRLFLPAIKVKEKAKKLKSSVTKDILSSTTSKNILAMTFRQVILQQLLNFKLILFRPGTERTMDDLENPREVPASFILNSSDEHLISLLAEVICISSLESTQRRFSPNSLASQSNDFVPWLRSPKRVVSKDSSVILYNLFENEVVANARTLLERFHLGVGKYKPKEANGKINWLASPALLKLEQIGGPEFAAWASEYVPSYLLQINTDKLRNVKLEGWRELDSKLHEVFLTHSQMVGLADILDMYYEDVYTLPSKQLSSGVIVKPVKFSTSKGSFSFLKWLSIVLASGIFIVSLKALCHIYMQHLPNRSKPQTQEIHSLHSYDTNYVQNCFMEPSKLEACCVSVVRRIKSSLGWPGEIRTSGCNAWIGEIPKCLGSIMEVESNVLDASSNESNPTILENNEVNASAQDIANYQVVLSMDGKVVGFQPTSRVAVNHWASNPLTKELYNGKDLSPGFIERGLNIRHPGDVVVLDLLMSVNPESHFALVRPHNVAE</sequence>
<accession>A0A484N9F6</accession>
<dbReference type="PANTHER" id="PTHR35694:SF1">
    <property type="entry name" value="DENEDDYLASE"/>
    <property type="match status" value="1"/>
</dbReference>
<dbReference type="OrthoDB" id="1894747at2759"/>
<dbReference type="PANTHER" id="PTHR35694">
    <property type="entry name" value="DENEDDYLASE"/>
    <property type="match status" value="1"/>
</dbReference>
<proteinExistence type="predicted"/>
<evidence type="ECO:0000313" key="1">
    <source>
        <dbReference type="EMBL" id="VFQ97119.1"/>
    </source>
</evidence>
<protein>
    <submittedName>
        <fullName evidence="2">Uncharacterized protein</fullName>
    </submittedName>
</protein>
<organism evidence="2 3">
    <name type="scientific">Cuscuta campestris</name>
    <dbReference type="NCBI Taxonomy" id="132261"/>
    <lineage>
        <taxon>Eukaryota</taxon>
        <taxon>Viridiplantae</taxon>
        <taxon>Streptophyta</taxon>
        <taxon>Embryophyta</taxon>
        <taxon>Tracheophyta</taxon>
        <taxon>Spermatophyta</taxon>
        <taxon>Magnoliopsida</taxon>
        <taxon>eudicotyledons</taxon>
        <taxon>Gunneridae</taxon>
        <taxon>Pentapetalae</taxon>
        <taxon>asterids</taxon>
        <taxon>lamiids</taxon>
        <taxon>Solanales</taxon>
        <taxon>Convolvulaceae</taxon>
        <taxon>Cuscuteae</taxon>
        <taxon>Cuscuta</taxon>
        <taxon>Cuscuta subgen. Grammica</taxon>
        <taxon>Cuscuta sect. Cleistogrammica</taxon>
    </lineage>
</organism>
<evidence type="ECO:0000313" key="3">
    <source>
        <dbReference type="Proteomes" id="UP000595140"/>
    </source>
</evidence>
<evidence type="ECO:0000313" key="2">
    <source>
        <dbReference type="EMBL" id="VFQ97126.1"/>
    </source>
</evidence>
<reference evidence="2 3" key="1">
    <citation type="submission" date="2018-04" db="EMBL/GenBank/DDBJ databases">
        <authorList>
            <person name="Vogel A."/>
        </authorList>
    </citation>
    <scope>NUCLEOTIDE SEQUENCE [LARGE SCALE GENOMIC DNA]</scope>
</reference>
<dbReference type="AlphaFoldDB" id="A0A484N9F6"/>